<evidence type="ECO:0000313" key="1">
    <source>
        <dbReference type="EMBL" id="KAF2453311.1"/>
    </source>
</evidence>
<name>A0A6A6NNL7_9PEZI</name>
<proteinExistence type="predicted"/>
<dbReference type="OrthoDB" id="4269at2759"/>
<accession>A0A6A6NNL7</accession>
<organism evidence="1 2">
    <name type="scientific">Lineolata rhizophorae</name>
    <dbReference type="NCBI Taxonomy" id="578093"/>
    <lineage>
        <taxon>Eukaryota</taxon>
        <taxon>Fungi</taxon>
        <taxon>Dikarya</taxon>
        <taxon>Ascomycota</taxon>
        <taxon>Pezizomycotina</taxon>
        <taxon>Dothideomycetes</taxon>
        <taxon>Dothideomycetes incertae sedis</taxon>
        <taxon>Lineolatales</taxon>
        <taxon>Lineolataceae</taxon>
        <taxon>Lineolata</taxon>
    </lineage>
</organism>
<gene>
    <name evidence="1" type="ORF">BDY21DRAFT_374886</name>
</gene>
<keyword evidence="2" id="KW-1185">Reference proteome</keyword>
<evidence type="ECO:0000313" key="2">
    <source>
        <dbReference type="Proteomes" id="UP000799766"/>
    </source>
</evidence>
<protein>
    <submittedName>
        <fullName evidence="1">Uncharacterized protein</fullName>
    </submittedName>
</protein>
<dbReference type="EMBL" id="MU001698">
    <property type="protein sequence ID" value="KAF2453311.1"/>
    <property type="molecule type" value="Genomic_DNA"/>
</dbReference>
<dbReference type="Proteomes" id="UP000799766">
    <property type="component" value="Unassembled WGS sequence"/>
</dbReference>
<dbReference type="AlphaFoldDB" id="A0A6A6NNL7"/>
<sequence>MASKTLYVLYNADASVLGKLSYGYRKVTQSKDCENPACAACDITHGGLSLKETPQWIAAKEEIEAAGLKIVQWHRDEISSPLKEFLKKEGIKYPTTILEESEGEYKEVVSSAELTACKGNPETFMLKLKEKGLLENKASVSL</sequence>
<reference evidence="1" key="1">
    <citation type="journal article" date="2020" name="Stud. Mycol.">
        <title>101 Dothideomycetes genomes: a test case for predicting lifestyles and emergence of pathogens.</title>
        <authorList>
            <person name="Haridas S."/>
            <person name="Albert R."/>
            <person name="Binder M."/>
            <person name="Bloem J."/>
            <person name="Labutti K."/>
            <person name="Salamov A."/>
            <person name="Andreopoulos B."/>
            <person name="Baker S."/>
            <person name="Barry K."/>
            <person name="Bills G."/>
            <person name="Bluhm B."/>
            <person name="Cannon C."/>
            <person name="Castanera R."/>
            <person name="Culley D."/>
            <person name="Daum C."/>
            <person name="Ezra D."/>
            <person name="Gonzalez J."/>
            <person name="Henrissat B."/>
            <person name="Kuo A."/>
            <person name="Liang C."/>
            <person name="Lipzen A."/>
            <person name="Lutzoni F."/>
            <person name="Magnuson J."/>
            <person name="Mondo S."/>
            <person name="Nolan M."/>
            <person name="Ohm R."/>
            <person name="Pangilinan J."/>
            <person name="Park H.-J."/>
            <person name="Ramirez L."/>
            <person name="Alfaro M."/>
            <person name="Sun H."/>
            <person name="Tritt A."/>
            <person name="Yoshinaga Y."/>
            <person name="Zwiers L.-H."/>
            <person name="Turgeon B."/>
            <person name="Goodwin S."/>
            <person name="Spatafora J."/>
            <person name="Crous P."/>
            <person name="Grigoriev I."/>
        </authorList>
    </citation>
    <scope>NUCLEOTIDE SEQUENCE</scope>
    <source>
        <strain evidence="1">ATCC 16933</strain>
    </source>
</reference>